<comment type="caution">
    <text evidence="2">The sequence shown here is derived from an EMBL/GenBank/DDBJ whole genome shotgun (WGS) entry which is preliminary data.</text>
</comment>
<feature type="signal peptide" evidence="1">
    <location>
        <begin position="1"/>
        <end position="24"/>
    </location>
</feature>
<organism evidence="2 3">
    <name type="scientific">Xenotaenia resolanae</name>
    <dbReference type="NCBI Taxonomy" id="208358"/>
    <lineage>
        <taxon>Eukaryota</taxon>
        <taxon>Metazoa</taxon>
        <taxon>Chordata</taxon>
        <taxon>Craniata</taxon>
        <taxon>Vertebrata</taxon>
        <taxon>Euteleostomi</taxon>
        <taxon>Actinopterygii</taxon>
        <taxon>Neopterygii</taxon>
        <taxon>Teleostei</taxon>
        <taxon>Neoteleostei</taxon>
        <taxon>Acanthomorphata</taxon>
        <taxon>Ovalentaria</taxon>
        <taxon>Atherinomorphae</taxon>
        <taxon>Cyprinodontiformes</taxon>
        <taxon>Goodeidae</taxon>
        <taxon>Xenotaenia</taxon>
    </lineage>
</organism>
<sequence length="122" mass="13746">LLLLALNPPLCSWVLDLLLTTAGSDPLQSNRWHHAASSLRGRVQSPVIVFVTNPKEMVVDFRTRGLSSSEEKLRRQTFALVCHRRLQFDKTGNESQQCNIEVTIACKRPSYHPSSWAFLLGS</sequence>
<evidence type="ECO:0000313" key="2">
    <source>
        <dbReference type="EMBL" id="MEQ2264803.1"/>
    </source>
</evidence>
<dbReference type="Proteomes" id="UP001444071">
    <property type="component" value="Unassembled WGS sequence"/>
</dbReference>
<keyword evidence="3" id="KW-1185">Reference proteome</keyword>
<feature type="non-terminal residue" evidence="2">
    <location>
        <position position="1"/>
    </location>
</feature>
<evidence type="ECO:0000256" key="1">
    <source>
        <dbReference type="SAM" id="SignalP"/>
    </source>
</evidence>
<proteinExistence type="predicted"/>
<evidence type="ECO:0000313" key="3">
    <source>
        <dbReference type="Proteomes" id="UP001444071"/>
    </source>
</evidence>
<protein>
    <submittedName>
        <fullName evidence="2">Uncharacterized protein</fullName>
    </submittedName>
</protein>
<dbReference type="EMBL" id="JAHRIM010030773">
    <property type="protein sequence ID" value="MEQ2264803.1"/>
    <property type="molecule type" value="Genomic_DNA"/>
</dbReference>
<feature type="chain" id="PRO_5045531808" evidence="1">
    <location>
        <begin position="25"/>
        <end position="122"/>
    </location>
</feature>
<keyword evidence="1" id="KW-0732">Signal</keyword>
<name>A0ABV0W7A2_9TELE</name>
<accession>A0ABV0W7A2</accession>
<gene>
    <name evidence="2" type="ORF">XENORESO_019767</name>
</gene>
<reference evidence="2 3" key="1">
    <citation type="submission" date="2021-06" db="EMBL/GenBank/DDBJ databases">
        <authorList>
            <person name="Palmer J.M."/>
        </authorList>
    </citation>
    <scope>NUCLEOTIDE SEQUENCE [LARGE SCALE GENOMIC DNA]</scope>
    <source>
        <strain evidence="2 3">XR_2019</strain>
        <tissue evidence="2">Muscle</tissue>
    </source>
</reference>